<name>A0A1L9UQE4_ASPBC</name>
<dbReference type="EMBL" id="KV878682">
    <property type="protein sequence ID" value="OJJ73934.1"/>
    <property type="molecule type" value="Genomic_DNA"/>
</dbReference>
<proteinExistence type="predicted"/>
<feature type="chain" id="PRO_5012928274" description="Secreted protein" evidence="1">
    <location>
        <begin position="33"/>
        <end position="89"/>
    </location>
</feature>
<dbReference type="GeneID" id="93579372"/>
<dbReference type="VEuPathDB" id="FungiDB:ASPBRDRAFT_523436"/>
<dbReference type="RefSeq" id="XP_067481182.1">
    <property type="nucleotide sequence ID" value="XM_067626884.1"/>
</dbReference>
<sequence>MALGLLGLLQQVPSRVCVLFCWVLDPVFVGWSFDTNELPGSILETNARSFTTCIVLNDVISLSDREARPNDALTCLLVMKDDCPIDAPL</sequence>
<dbReference type="Proteomes" id="UP000184499">
    <property type="component" value="Unassembled WGS sequence"/>
</dbReference>
<evidence type="ECO:0000256" key="1">
    <source>
        <dbReference type="SAM" id="SignalP"/>
    </source>
</evidence>
<evidence type="ECO:0000313" key="3">
    <source>
        <dbReference type="Proteomes" id="UP000184499"/>
    </source>
</evidence>
<keyword evidence="1" id="KW-0732">Signal</keyword>
<accession>A0A1L9UQE4</accession>
<evidence type="ECO:0000313" key="2">
    <source>
        <dbReference type="EMBL" id="OJJ73934.1"/>
    </source>
</evidence>
<feature type="signal peptide" evidence="1">
    <location>
        <begin position="1"/>
        <end position="32"/>
    </location>
</feature>
<protein>
    <recommendedName>
        <fullName evidence="4">Secreted protein</fullName>
    </recommendedName>
</protein>
<organism evidence="2 3">
    <name type="scientific">Aspergillus brasiliensis (strain CBS 101740 / IMI 381727 / IBT 21946)</name>
    <dbReference type="NCBI Taxonomy" id="767769"/>
    <lineage>
        <taxon>Eukaryota</taxon>
        <taxon>Fungi</taxon>
        <taxon>Dikarya</taxon>
        <taxon>Ascomycota</taxon>
        <taxon>Pezizomycotina</taxon>
        <taxon>Eurotiomycetes</taxon>
        <taxon>Eurotiomycetidae</taxon>
        <taxon>Eurotiales</taxon>
        <taxon>Aspergillaceae</taxon>
        <taxon>Aspergillus</taxon>
        <taxon>Aspergillus subgen. Circumdati</taxon>
    </lineage>
</organism>
<gene>
    <name evidence="2" type="ORF">ASPBRDRAFT_523436</name>
</gene>
<dbReference type="AlphaFoldDB" id="A0A1L9UQE4"/>
<evidence type="ECO:0008006" key="4">
    <source>
        <dbReference type="Google" id="ProtNLM"/>
    </source>
</evidence>
<reference evidence="3" key="1">
    <citation type="journal article" date="2017" name="Genome Biol.">
        <title>Comparative genomics reveals high biological diversity and specific adaptations in the industrially and medically important fungal genus Aspergillus.</title>
        <authorList>
            <person name="de Vries R.P."/>
            <person name="Riley R."/>
            <person name="Wiebenga A."/>
            <person name="Aguilar-Osorio G."/>
            <person name="Amillis S."/>
            <person name="Uchima C.A."/>
            <person name="Anderluh G."/>
            <person name="Asadollahi M."/>
            <person name="Askin M."/>
            <person name="Barry K."/>
            <person name="Battaglia E."/>
            <person name="Bayram O."/>
            <person name="Benocci T."/>
            <person name="Braus-Stromeyer S.A."/>
            <person name="Caldana C."/>
            <person name="Canovas D."/>
            <person name="Cerqueira G.C."/>
            <person name="Chen F."/>
            <person name="Chen W."/>
            <person name="Choi C."/>
            <person name="Clum A."/>
            <person name="Dos Santos R.A."/>
            <person name="Damasio A.R."/>
            <person name="Diallinas G."/>
            <person name="Emri T."/>
            <person name="Fekete E."/>
            <person name="Flipphi M."/>
            <person name="Freyberg S."/>
            <person name="Gallo A."/>
            <person name="Gournas C."/>
            <person name="Habgood R."/>
            <person name="Hainaut M."/>
            <person name="Harispe M.L."/>
            <person name="Henrissat B."/>
            <person name="Hilden K.S."/>
            <person name="Hope R."/>
            <person name="Hossain A."/>
            <person name="Karabika E."/>
            <person name="Karaffa L."/>
            <person name="Karanyi Z."/>
            <person name="Krasevec N."/>
            <person name="Kuo A."/>
            <person name="Kusch H."/>
            <person name="LaButti K."/>
            <person name="Lagendijk E.L."/>
            <person name="Lapidus A."/>
            <person name="Levasseur A."/>
            <person name="Lindquist E."/>
            <person name="Lipzen A."/>
            <person name="Logrieco A.F."/>
            <person name="MacCabe A."/>
            <person name="Maekelae M.R."/>
            <person name="Malavazi I."/>
            <person name="Melin P."/>
            <person name="Meyer V."/>
            <person name="Mielnichuk N."/>
            <person name="Miskei M."/>
            <person name="Molnar A.P."/>
            <person name="Mule G."/>
            <person name="Ngan C.Y."/>
            <person name="Orejas M."/>
            <person name="Orosz E."/>
            <person name="Ouedraogo J.P."/>
            <person name="Overkamp K.M."/>
            <person name="Park H.-S."/>
            <person name="Perrone G."/>
            <person name="Piumi F."/>
            <person name="Punt P.J."/>
            <person name="Ram A.F."/>
            <person name="Ramon A."/>
            <person name="Rauscher S."/>
            <person name="Record E."/>
            <person name="Riano-Pachon D.M."/>
            <person name="Robert V."/>
            <person name="Roehrig J."/>
            <person name="Ruller R."/>
            <person name="Salamov A."/>
            <person name="Salih N.S."/>
            <person name="Samson R.A."/>
            <person name="Sandor E."/>
            <person name="Sanguinetti M."/>
            <person name="Schuetze T."/>
            <person name="Sepcic K."/>
            <person name="Shelest E."/>
            <person name="Sherlock G."/>
            <person name="Sophianopoulou V."/>
            <person name="Squina F.M."/>
            <person name="Sun H."/>
            <person name="Susca A."/>
            <person name="Todd R.B."/>
            <person name="Tsang A."/>
            <person name="Unkles S.E."/>
            <person name="van de Wiele N."/>
            <person name="van Rossen-Uffink D."/>
            <person name="Oliveira J.V."/>
            <person name="Vesth T.C."/>
            <person name="Visser J."/>
            <person name="Yu J.-H."/>
            <person name="Zhou M."/>
            <person name="Andersen M.R."/>
            <person name="Archer D.B."/>
            <person name="Baker S.E."/>
            <person name="Benoit I."/>
            <person name="Brakhage A.A."/>
            <person name="Braus G.H."/>
            <person name="Fischer R."/>
            <person name="Frisvad J.C."/>
            <person name="Goldman G.H."/>
            <person name="Houbraken J."/>
            <person name="Oakley B."/>
            <person name="Pocsi I."/>
            <person name="Scazzocchio C."/>
            <person name="Seiboth B."/>
            <person name="vanKuyk P.A."/>
            <person name="Wortman J."/>
            <person name="Dyer P.S."/>
            <person name="Grigoriev I.V."/>
        </authorList>
    </citation>
    <scope>NUCLEOTIDE SEQUENCE [LARGE SCALE GENOMIC DNA]</scope>
    <source>
        <strain evidence="3">CBS 101740 / IMI 381727 / IBT 21946</strain>
    </source>
</reference>
<keyword evidence="3" id="KW-1185">Reference proteome</keyword>